<feature type="transmembrane region" description="Helical" evidence="8">
    <location>
        <begin position="56"/>
        <end position="76"/>
    </location>
</feature>
<name>U1HUC5_ENDPU</name>
<evidence type="ECO:0000256" key="8">
    <source>
        <dbReference type="SAM" id="Phobius"/>
    </source>
</evidence>
<feature type="transmembrane region" description="Helical" evidence="8">
    <location>
        <begin position="166"/>
        <end position="186"/>
    </location>
</feature>
<dbReference type="GeneID" id="19243576"/>
<proteinExistence type="inferred from homology"/>
<evidence type="ECO:0000313" key="10">
    <source>
        <dbReference type="Proteomes" id="UP000019373"/>
    </source>
</evidence>
<evidence type="ECO:0000256" key="7">
    <source>
        <dbReference type="SAM" id="MobiDB-lite"/>
    </source>
</evidence>
<dbReference type="GO" id="GO:0005975">
    <property type="term" value="P:carbohydrate metabolic process"/>
    <property type="evidence" value="ECO:0007669"/>
    <property type="project" value="InterPro"/>
</dbReference>
<keyword evidence="5 8" id="KW-1133">Transmembrane helix</keyword>
<evidence type="ECO:0000256" key="2">
    <source>
        <dbReference type="ARBA" id="ARBA00006279"/>
    </source>
</evidence>
<comment type="subcellular location">
    <subcellularLocation>
        <location evidence="1">Membrane</location>
        <topology evidence="1">Multi-pass membrane protein</topology>
    </subcellularLocation>
</comment>
<dbReference type="GO" id="GO:0005381">
    <property type="term" value="F:iron ion transmembrane transporter activity"/>
    <property type="evidence" value="ECO:0007669"/>
    <property type="project" value="InterPro"/>
</dbReference>
<dbReference type="Gene3D" id="1.20.1250.20">
    <property type="entry name" value="MFS general substrate transporter like domains"/>
    <property type="match status" value="1"/>
</dbReference>
<dbReference type="SMART" id="SM01149">
    <property type="entry name" value="DUF1237"/>
    <property type="match status" value="1"/>
</dbReference>
<evidence type="ECO:0000256" key="6">
    <source>
        <dbReference type="ARBA" id="ARBA00023136"/>
    </source>
</evidence>
<dbReference type="Pfam" id="PF06824">
    <property type="entry name" value="Glyco_hydro_125"/>
    <property type="match status" value="1"/>
</dbReference>
<dbReference type="GO" id="GO:0016020">
    <property type="term" value="C:membrane"/>
    <property type="evidence" value="ECO:0007669"/>
    <property type="project" value="UniProtKB-SubCell"/>
</dbReference>
<dbReference type="GO" id="GO:0003824">
    <property type="term" value="F:catalytic activity"/>
    <property type="evidence" value="ECO:0007669"/>
    <property type="project" value="UniProtKB-ARBA"/>
</dbReference>
<dbReference type="InterPro" id="IPR036259">
    <property type="entry name" value="MFS_trans_sf"/>
</dbReference>
<dbReference type="RefSeq" id="XP_007801448.1">
    <property type="nucleotide sequence ID" value="XM_007803257.1"/>
</dbReference>
<dbReference type="EMBL" id="KE721016">
    <property type="protein sequence ID" value="ERF72904.1"/>
    <property type="molecule type" value="Genomic_DNA"/>
</dbReference>
<evidence type="ECO:0000256" key="1">
    <source>
        <dbReference type="ARBA" id="ARBA00004141"/>
    </source>
</evidence>
<dbReference type="SUPFAM" id="SSF48208">
    <property type="entry name" value="Six-hairpin glycosidases"/>
    <property type="match status" value="1"/>
</dbReference>
<dbReference type="InterPro" id="IPR009716">
    <property type="entry name" value="Ferroportin-1"/>
</dbReference>
<keyword evidence="3" id="KW-0813">Transport</keyword>
<evidence type="ECO:0000313" key="9">
    <source>
        <dbReference type="EMBL" id="ERF72904.1"/>
    </source>
</evidence>
<dbReference type="SUPFAM" id="SSF103473">
    <property type="entry name" value="MFS general substrate transporter"/>
    <property type="match status" value="1"/>
</dbReference>
<sequence length="827" mass="91174">MTTLAVERDWVVVIAGSGTNESTLHVLNSQMRRIDLLCKLIGPLAISLLDGLSTRIAILATLGLSVVSVGVEYLAIAQVYHRVPALHFPGNEGSRESAEPQVSTMATDQPQSNSEARTRRNSSNFILYFRHRDILPSMALSVLYLTVLSFAGQMVTYLLSVGYSSTQIGIIRTFSVAVEISATWLGPILMMRVGVIRAGLWSTSWQIFCIATAVTLFLVVRQPFIAASGLIAGVIGSRLGLWVFDLCVQTIVQEAIASRAMRLSCVNNWLLLGLGFAILEGSAAPPAEDIDLAQPGPAHDVPQDINPETFVGACPEYAQYASHKHRPYSEGPLALPFQRPHAYCRTFSSPAVDRVIKEVTSRMRDPDLARIFENAFPNTVDTTVRWHVDGVNTHASKTKLVRDLGKWEGAQSFIVTGDINAEWLRDSTNQLAQYQALAKTSPELSNLILGAINTQAEFVIESPYCNAFQPPSPSRLKPTHMGTDDIVHPVYEPSIVFECKYEIDSLAAFLSLSNQYYKSTGSSAFLTKRWYLALETLLAVLDRQAQGTFDADSKKFVPNEYKFTRHAWTGTETLNLNGIGNPLAHGTGLIRSAFRPSDDATIFGFFIPGNAMMAVELKRTSQLLESVLGSNNERMTSISQALLQRSETISRAIYDHAVIEHPTFGKVFAFEVDGYGSHLFMDDANIPSLLSLPLLGFLDPSDEIYQNTRRMILSSQGNPYFLSGSAFKGIGGPHIGLRNAWPMSVLVQAMTSQDEEEIKWCLESVKNVSLMGLVNESVDVDSGWEDMTRSWFAWANSVFAQTILWVAETRPGIIFTEDRPYKVGEGS</sequence>
<keyword evidence="6 8" id="KW-0472">Membrane</keyword>
<evidence type="ECO:0000256" key="3">
    <source>
        <dbReference type="ARBA" id="ARBA00022448"/>
    </source>
</evidence>
<feature type="transmembrane region" description="Helical" evidence="8">
    <location>
        <begin position="138"/>
        <end position="160"/>
    </location>
</feature>
<gene>
    <name evidence="9" type="ORF">EPUS_08732</name>
</gene>
<comment type="similarity">
    <text evidence="2">Belongs to the ferroportin (FP) (TC 2.A.100) family. SLC40A subfamily.</text>
</comment>
<evidence type="ECO:0000256" key="5">
    <source>
        <dbReference type="ARBA" id="ARBA00022989"/>
    </source>
</evidence>
<keyword evidence="10" id="KW-1185">Reference proteome</keyword>
<dbReference type="Gene3D" id="1.50.10.10">
    <property type="match status" value="1"/>
</dbReference>
<accession>U1HUC5</accession>
<protein>
    <recommendedName>
        <fullName evidence="11">Glycoside hydrolase family 125 protein</fullName>
    </recommendedName>
</protein>
<dbReference type="eggNOG" id="KOG2601">
    <property type="taxonomic scope" value="Eukaryota"/>
</dbReference>
<dbReference type="InterPro" id="IPR012341">
    <property type="entry name" value="6hp_glycosidase-like_sf"/>
</dbReference>
<dbReference type="InterPro" id="IPR008313">
    <property type="entry name" value="GH125"/>
</dbReference>
<dbReference type="PANTHER" id="PTHR31047:SF0">
    <property type="entry name" value="MEIOTICALLY UP-REGULATED GENE 157 PROTEIN"/>
    <property type="match status" value="1"/>
</dbReference>
<dbReference type="Pfam" id="PF06963">
    <property type="entry name" value="FPN1"/>
    <property type="match status" value="1"/>
</dbReference>
<dbReference type="AlphaFoldDB" id="U1HUC5"/>
<evidence type="ECO:0000256" key="4">
    <source>
        <dbReference type="ARBA" id="ARBA00022692"/>
    </source>
</evidence>
<organism evidence="9 10">
    <name type="scientific">Endocarpon pusillum (strain Z07020 / HMAS-L-300199)</name>
    <name type="common">Lichen-forming fungus</name>
    <dbReference type="NCBI Taxonomy" id="1263415"/>
    <lineage>
        <taxon>Eukaryota</taxon>
        <taxon>Fungi</taxon>
        <taxon>Dikarya</taxon>
        <taxon>Ascomycota</taxon>
        <taxon>Pezizomycotina</taxon>
        <taxon>Eurotiomycetes</taxon>
        <taxon>Chaetothyriomycetidae</taxon>
        <taxon>Verrucariales</taxon>
        <taxon>Verrucariaceae</taxon>
        <taxon>Endocarpon</taxon>
    </lineage>
</organism>
<dbReference type="OrthoDB" id="7771656at2759"/>
<keyword evidence="4 8" id="KW-0812">Transmembrane</keyword>
<evidence type="ECO:0008006" key="11">
    <source>
        <dbReference type="Google" id="ProtNLM"/>
    </source>
</evidence>
<dbReference type="HOGENOM" id="CLU_342560_0_0_1"/>
<dbReference type="Proteomes" id="UP000019373">
    <property type="component" value="Unassembled WGS sequence"/>
</dbReference>
<reference evidence="10" key="1">
    <citation type="journal article" date="2014" name="BMC Genomics">
        <title>Genome characteristics reveal the impact of lichenization on lichen-forming fungus Endocarpon pusillum Hedwig (Verrucariales, Ascomycota).</title>
        <authorList>
            <person name="Wang Y.-Y."/>
            <person name="Liu B."/>
            <person name="Zhang X.-Y."/>
            <person name="Zhou Q.-M."/>
            <person name="Zhang T."/>
            <person name="Li H."/>
            <person name="Yu Y.-F."/>
            <person name="Zhang X.-L."/>
            <person name="Hao X.-Y."/>
            <person name="Wang M."/>
            <person name="Wang L."/>
            <person name="Wei J.-C."/>
        </authorList>
    </citation>
    <scope>NUCLEOTIDE SEQUENCE [LARGE SCALE GENOMIC DNA]</scope>
    <source>
        <strain evidence="10">Z07020 / HMAS-L-300199</strain>
    </source>
</reference>
<dbReference type="PANTHER" id="PTHR31047">
    <property type="entry name" value="MEIOTICALLY UP-REGULATED GENE 157 PROTEIN"/>
    <property type="match status" value="1"/>
</dbReference>
<feature type="region of interest" description="Disordered" evidence="7">
    <location>
        <begin position="92"/>
        <end position="118"/>
    </location>
</feature>
<feature type="transmembrane region" description="Helical" evidence="8">
    <location>
        <begin position="198"/>
        <end position="219"/>
    </location>
</feature>
<dbReference type="InterPro" id="IPR008928">
    <property type="entry name" value="6-hairpin_glycosidase_sf"/>
</dbReference>
<feature type="compositionally biased region" description="Polar residues" evidence="7">
    <location>
        <begin position="100"/>
        <end position="118"/>
    </location>
</feature>